<accession>A0A4Z2HN72</accession>
<gene>
    <name evidence="1" type="ORF">EYF80_023433</name>
</gene>
<proteinExistence type="predicted"/>
<protein>
    <submittedName>
        <fullName evidence="1">Uncharacterized protein</fullName>
    </submittedName>
</protein>
<evidence type="ECO:0000313" key="2">
    <source>
        <dbReference type="Proteomes" id="UP000314294"/>
    </source>
</evidence>
<comment type="caution">
    <text evidence="1">The sequence shown here is derived from an EMBL/GenBank/DDBJ whole genome shotgun (WGS) entry which is preliminary data.</text>
</comment>
<dbReference type="AlphaFoldDB" id="A0A4Z2HN72"/>
<dbReference type="Proteomes" id="UP000314294">
    <property type="component" value="Unassembled WGS sequence"/>
</dbReference>
<sequence>MPPHSIKQLVVKTEPVVLASLSISHYLSRRGVLPAPYISRQVQAHDAVMRFEHGRVDSKVSRGTRVGLDVDTPQSWVQVKGLQGSFLTQQLNLIHHFCSTIIPHLGVVLSQAFLARPWTIFLRCMGGGVRLLTTYTETNWSLLAQWL</sequence>
<reference evidence="1 2" key="1">
    <citation type="submission" date="2019-03" db="EMBL/GenBank/DDBJ databases">
        <title>First draft genome of Liparis tanakae, snailfish: a comprehensive survey of snailfish specific genes.</title>
        <authorList>
            <person name="Kim W."/>
            <person name="Song I."/>
            <person name="Jeong J.-H."/>
            <person name="Kim D."/>
            <person name="Kim S."/>
            <person name="Ryu S."/>
            <person name="Song J.Y."/>
            <person name="Lee S.K."/>
        </authorList>
    </citation>
    <scope>NUCLEOTIDE SEQUENCE [LARGE SCALE GENOMIC DNA]</scope>
    <source>
        <tissue evidence="1">Muscle</tissue>
    </source>
</reference>
<organism evidence="1 2">
    <name type="scientific">Liparis tanakae</name>
    <name type="common">Tanaka's snailfish</name>
    <dbReference type="NCBI Taxonomy" id="230148"/>
    <lineage>
        <taxon>Eukaryota</taxon>
        <taxon>Metazoa</taxon>
        <taxon>Chordata</taxon>
        <taxon>Craniata</taxon>
        <taxon>Vertebrata</taxon>
        <taxon>Euteleostomi</taxon>
        <taxon>Actinopterygii</taxon>
        <taxon>Neopterygii</taxon>
        <taxon>Teleostei</taxon>
        <taxon>Neoteleostei</taxon>
        <taxon>Acanthomorphata</taxon>
        <taxon>Eupercaria</taxon>
        <taxon>Perciformes</taxon>
        <taxon>Cottioidei</taxon>
        <taxon>Cottales</taxon>
        <taxon>Liparidae</taxon>
        <taxon>Liparis</taxon>
    </lineage>
</organism>
<evidence type="ECO:0000313" key="1">
    <source>
        <dbReference type="EMBL" id="TNN66394.1"/>
    </source>
</evidence>
<keyword evidence="2" id="KW-1185">Reference proteome</keyword>
<dbReference type="EMBL" id="SRLO01000220">
    <property type="protein sequence ID" value="TNN66394.1"/>
    <property type="molecule type" value="Genomic_DNA"/>
</dbReference>
<dbReference type="OrthoDB" id="10557159at2759"/>
<name>A0A4Z2HN72_9TELE</name>